<evidence type="ECO:0000313" key="3">
    <source>
        <dbReference type="Proteomes" id="UP000631114"/>
    </source>
</evidence>
<dbReference type="PROSITE" id="PS51782">
    <property type="entry name" value="LYSM"/>
    <property type="match status" value="1"/>
</dbReference>
<sequence>MYLRTERQIADVNNISDPNVIHDGRNLVIPLPCSCDDVDGMKVVHYGHVVPTLNTVQQIADEYGTNESVLLRLNGIADPNDLQAGAVLDVPLKVNNSLDYPLLVPNGTYTFTANNCIQCKCDALNNMTLQCEPSPKEVKLAKWSQCPSTQCKLVSPVTLSLGNTLNGCVQPCAYAGYNNQTILTTPLPDSGCPSKSSIISIFIIDLYIL</sequence>
<dbReference type="PANTHER" id="PTHR33734">
    <property type="entry name" value="LYSM DOMAIN-CONTAINING GPI-ANCHORED PROTEIN 2"/>
    <property type="match status" value="1"/>
</dbReference>
<organism evidence="2 3">
    <name type="scientific">Coptis chinensis</name>
    <dbReference type="NCBI Taxonomy" id="261450"/>
    <lineage>
        <taxon>Eukaryota</taxon>
        <taxon>Viridiplantae</taxon>
        <taxon>Streptophyta</taxon>
        <taxon>Embryophyta</taxon>
        <taxon>Tracheophyta</taxon>
        <taxon>Spermatophyta</taxon>
        <taxon>Magnoliopsida</taxon>
        <taxon>Ranunculales</taxon>
        <taxon>Ranunculaceae</taxon>
        <taxon>Coptidoideae</taxon>
        <taxon>Coptis</taxon>
    </lineage>
</organism>
<accession>A0A835I1J2</accession>
<dbReference type="Proteomes" id="UP000631114">
    <property type="component" value="Unassembled WGS sequence"/>
</dbReference>
<dbReference type="Pfam" id="PF01476">
    <property type="entry name" value="LysM"/>
    <property type="match status" value="2"/>
</dbReference>
<evidence type="ECO:0000259" key="1">
    <source>
        <dbReference type="PROSITE" id="PS51782"/>
    </source>
</evidence>
<evidence type="ECO:0000313" key="2">
    <source>
        <dbReference type="EMBL" id="KAF9608796.1"/>
    </source>
</evidence>
<dbReference type="InterPro" id="IPR036779">
    <property type="entry name" value="LysM_dom_sf"/>
</dbReference>
<feature type="domain" description="LysM" evidence="1">
    <location>
        <begin position="46"/>
        <end position="90"/>
    </location>
</feature>
<dbReference type="CDD" id="cd00118">
    <property type="entry name" value="LysM"/>
    <property type="match status" value="1"/>
</dbReference>
<name>A0A835I1J2_9MAGN</name>
<dbReference type="PANTHER" id="PTHR33734:SF11">
    <property type="entry name" value="LYSM DOMAIN-CONTAINING GPI-ANCHORED PROTEIN 2"/>
    <property type="match status" value="1"/>
</dbReference>
<dbReference type="OrthoDB" id="2107166at2759"/>
<reference evidence="2 3" key="1">
    <citation type="submission" date="2020-10" db="EMBL/GenBank/DDBJ databases">
        <title>The Coptis chinensis genome and diversification of protoberbering-type alkaloids.</title>
        <authorList>
            <person name="Wang B."/>
            <person name="Shu S."/>
            <person name="Song C."/>
            <person name="Liu Y."/>
        </authorList>
    </citation>
    <scope>NUCLEOTIDE SEQUENCE [LARGE SCALE GENOMIC DNA]</scope>
    <source>
        <strain evidence="2">HL-2020</strain>
        <tissue evidence="2">Leaf</tissue>
    </source>
</reference>
<dbReference type="Gene3D" id="3.10.350.10">
    <property type="entry name" value="LysM domain"/>
    <property type="match status" value="1"/>
</dbReference>
<proteinExistence type="predicted"/>
<protein>
    <recommendedName>
        <fullName evidence="1">LysM domain-containing protein</fullName>
    </recommendedName>
</protein>
<comment type="caution">
    <text evidence="2">The sequence shown here is derived from an EMBL/GenBank/DDBJ whole genome shotgun (WGS) entry which is preliminary data.</text>
</comment>
<dbReference type="SMART" id="SM00257">
    <property type="entry name" value="LysM"/>
    <property type="match status" value="1"/>
</dbReference>
<gene>
    <name evidence="2" type="ORF">IFM89_011565</name>
</gene>
<dbReference type="AlphaFoldDB" id="A0A835I1J2"/>
<dbReference type="InterPro" id="IPR018392">
    <property type="entry name" value="LysM"/>
</dbReference>
<keyword evidence="3" id="KW-1185">Reference proteome</keyword>
<dbReference type="EMBL" id="JADFTS010000004">
    <property type="protein sequence ID" value="KAF9608796.1"/>
    <property type="molecule type" value="Genomic_DNA"/>
</dbReference>
<dbReference type="SUPFAM" id="SSF54106">
    <property type="entry name" value="LysM domain"/>
    <property type="match status" value="1"/>
</dbReference>